<evidence type="ECO:0000313" key="3">
    <source>
        <dbReference type="Proteomes" id="UP001431019"/>
    </source>
</evidence>
<organism evidence="2 3">
    <name type="scientific">Paraburkholderia sejongensis</name>
    <dbReference type="NCBI Taxonomy" id="2886946"/>
    <lineage>
        <taxon>Bacteria</taxon>
        <taxon>Pseudomonadati</taxon>
        <taxon>Pseudomonadota</taxon>
        <taxon>Betaproteobacteria</taxon>
        <taxon>Burkholderiales</taxon>
        <taxon>Burkholderiaceae</taxon>
        <taxon>Paraburkholderia</taxon>
    </lineage>
</organism>
<comment type="caution">
    <text evidence="2">The sequence shown here is derived from an EMBL/GenBank/DDBJ whole genome shotgun (WGS) entry which is preliminary data.</text>
</comment>
<protein>
    <submittedName>
        <fullName evidence="2">Uncharacterized protein</fullName>
    </submittedName>
</protein>
<evidence type="ECO:0000313" key="2">
    <source>
        <dbReference type="EMBL" id="MCC8395580.1"/>
    </source>
</evidence>
<keyword evidence="1" id="KW-0472">Membrane</keyword>
<accession>A0ABS8K0P9</accession>
<dbReference type="RefSeq" id="WP_230511935.1">
    <property type="nucleotide sequence ID" value="NZ_JAJITD010000012.1"/>
</dbReference>
<keyword evidence="1" id="KW-1133">Transmembrane helix</keyword>
<reference evidence="2 3" key="1">
    <citation type="submission" date="2021-11" db="EMBL/GenBank/DDBJ databases">
        <authorList>
            <person name="Oh E.-T."/>
            <person name="Kim S.-B."/>
        </authorList>
    </citation>
    <scope>NUCLEOTIDE SEQUENCE [LARGE SCALE GENOMIC DNA]</scope>
    <source>
        <strain evidence="2 3">MMS20-SJTR3</strain>
    </source>
</reference>
<sequence>MAKLVRRLLKLALFIGLLRLSIRFIPLSNEWSLAETRAWIRASDWLGVDDPDDLYFAVWLTIEAIVAAVAYVAIVKLWRYYRARRSARL</sequence>
<proteinExistence type="predicted"/>
<feature type="transmembrane region" description="Helical" evidence="1">
    <location>
        <begin position="54"/>
        <end position="78"/>
    </location>
</feature>
<dbReference type="EMBL" id="JAJITD010000012">
    <property type="protein sequence ID" value="MCC8395580.1"/>
    <property type="molecule type" value="Genomic_DNA"/>
</dbReference>
<evidence type="ECO:0000256" key="1">
    <source>
        <dbReference type="SAM" id="Phobius"/>
    </source>
</evidence>
<name>A0ABS8K0P9_9BURK</name>
<gene>
    <name evidence="2" type="ORF">LJ656_23650</name>
</gene>
<dbReference type="Proteomes" id="UP001431019">
    <property type="component" value="Unassembled WGS sequence"/>
</dbReference>
<keyword evidence="1" id="KW-0812">Transmembrane</keyword>
<keyword evidence="3" id="KW-1185">Reference proteome</keyword>